<protein>
    <recommendedName>
        <fullName evidence="4">2-dehydropantoate 2-reductase</fullName>
        <ecNumber evidence="4">1.1.1.169</ecNumber>
    </recommendedName>
    <alternativeName>
        <fullName evidence="4">Ketopantoate reductase</fullName>
    </alternativeName>
</protein>
<dbReference type="PANTHER" id="PTHR21708">
    <property type="entry name" value="PROBABLE 2-DEHYDROPANTOATE 2-REDUCTASE"/>
    <property type="match status" value="1"/>
</dbReference>
<dbReference type="InterPro" id="IPR036291">
    <property type="entry name" value="NAD(P)-bd_dom_sf"/>
</dbReference>
<evidence type="ECO:0000256" key="4">
    <source>
        <dbReference type="RuleBase" id="RU362068"/>
    </source>
</evidence>
<organism evidence="9 10">
    <name type="scientific">Microbacterium aoyamense</name>
    <dbReference type="NCBI Taxonomy" id="344166"/>
    <lineage>
        <taxon>Bacteria</taxon>
        <taxon>Bacillati</taxon>
        <taxon>Actinomycetota</taxon>
        <taxon>Actinomycetes</taxon>
        <taxon>Micrococcales</taxon>
        <taxon>Microbacteriaceae</taxon>
        <taxon>Microbacterium</taxon>
    </lineage>
</organism>
<proteinExistence type="inferred from homology"/>
<accession>A0ABN2Q0V0</accession>
<feature type="region of interest" description="Disordered" evidence="5">
    <location>
        <begin position="239"/>
        <end position="259"/>
    </location>
</feature>
<dbReference type="Pfam" id="PF02558">
    <property type="entry name" value="ApbA"/>
    <property type="match status" value="1"/>
</dbReference>
<comment type="caution">
    <text evidence="9">The sequence shown here is derived from an EMBL/GenBank/DDBJ whole genome shotgun (WGS) entry which is preliminary data.</text>
</comment>
<keyword evidence="6" id="KW-1133">Transmembrane helix</keyword>
<dbReference type="InterPro" id="IPR008927">
    <property type="entry name" value="6-PGluconate_DH-like_C_sf"/>
</dbReference>
<feature type="compositionally biased region" description="Polar residues" evidence="5">
    <location>
        <begin position="248"/>
        <end position="259"/>
    </location>
</feature>
<keyword evidence="10" id="KW-1185">Reference proteome</keyword>
<evidence type="ECO:0000259" key="7">
    <source>
        <dbReference type="Pfam" id="PF02558"/>
    </source>
</evidence>
<keyword evidence="2 4" id="KW-0521">NADP</keyword>
<dbReference type="InterPro" id="IPR013328">
    <property type="entry name" value="6PGD_dom2"/>
</dbReference>
<dbReference type="InterPro" id="IPR003710">
    <property type="entry name" value="ApbA"/>
</dbReference>
<comment type="similarity">
    <text evidence="1 4">Belongs to the ketopantoate reductase family.</text>
</comment>
<dbReference type="Gene3D" id="1.10.1040.10">
    <property type="entry name" value="N-(1-d-carboxylethyl)-l-norvaline Dehydrogenase, domain 2"/>
    <property type="match status" value="1"/>
</dbReference>
<keyword evidence="6" id="KW-0472">Membrane</keyword>
<dbReference type="SUPFAM" id="SSF51735">
    <property type="entry name" value="NAD(P)-binding Rossmann-fold domains"/>
    <property type="match status" value="1"/>
</dbReference>
<keyword evidence="4" id="KW-0566">Pantothenate biosynthesis</keyword>
<comment type="pathway">
    <text evidence="4">Cofactor biosynthesis; (R)-pantothenate biosynthesis; (R)-pantoate from 3-methyl-2-oxobutanoate: step 2/2.</text>
</comment>
<sequence>MKGQHLRELRLLIVGVGAVGGYIGSTLIDAGLDVTFLVHPARQKVLESEGLRLSRGGDIHAAEVSTVTAATLGPEYDAVFLAVKAFALEGAIADLTQVGRSPAIIPSLNGIRHIDALSAAFPGQVLGGVTLVSTELEADGAIRVIQPGGTLTFGELDGSTTDRTERIQAATSRSTIPFKNSATIVADMWEKWLFLASGGALNTLLDADVGQAAAVEGGTRTANAVVDEIADIMTAAGHTPRPEALESARSTLTQPASPFTTSMYRDHVAGRHVEVEAILGDLVRLADAHRRQAPLVSAAAAALRVER</sequence>
<comment type="function">
    <text evidence="4">Catalyzes the NADPH-dependent reduction of ketopantoate into pantoic acid.</text>
</comment>
<keyword evidence="6" id="KW-0812">Transmembrane</keyword>
<feature type="domain" description="Ketopantoate reductase C-terminal" evidence="8">
    <location>
        <begin position="184"/>
        <end position="304"/>
    </location>
</feature>
<evidence type="ECO:0000256" key="2">
    <source>
        <dbReference type="ARBA" id="ARBA00022857"/>
    </source>
</evidence>
<evidence type="ECO:0000313" key="10">
    <source>
        <dbReference type="Proteomes" id="UP001501343"/>
    </source>
</evidence>
<evidence type="ECO:0000256" key="5">
    <source>
        <dbReference type="SAM" id="MobiDB-lite"/>
    </source>
</evidence>
<feature type="transmembrane region" description="Helical" evidence="6">
    <location>
        <begin position="12"/>
        <end position="32"/>
    </location>
</feature>
<evidence type="ECO:0000256" key="1">
    <source>
        <dbReference type="ARBA" id="ARBA00007870"/>
    </source>
</evidence>
<dbReference type="Pfam" id="PF08546">
    <property type="entry name" value="ApbA_C"/>
    <property type="match status" value="1"/>
</dbReference>
<dbReference type="SUPFAM" id="SSF48179">
    <property type="entry name" value="6-phosphogluconate dehydrogenase C-terminal domain-like"/>
    <property type="match status" value="1"/>
</dbReference>
<comment type="catalytic activity">
    <reaction evidence="4">
        <text>(R)-pantoate + NADP(+) = 2-dehydropantoate + NADPH + H(+)</text>
        <dbReference type="Rhea" id="RHEA:16233"/>
        <dbReference type="ChEBI" id="CHEBI:11561"/>
        <dbReference type="ChEBI" id="CHEBI:15378"/>
        <dbReference type="ChEBI" id="CHEBI:15980"/>
        <dbReference type="ChEBI" id="CHEBI:57783"/>
        <dbReference type="ChEBI" id="CHEBI:58349"/>
        <dbReference type="EC" id="1.1.1.169"/>
    </reaction>
</comment>
<feature type="domain" description="Ketopantoate reductase N-terminal" evidence="7">
    <location>
        <begin position="12"/>
        <end position="157"/>
    </location>
</feature>
<dbReference type="InterPro" id="IPR013752">
    <property type="entry name" value="KPA_reductase"/>
</dbReference>
<dbReference type="NCBIfam" id="TIGR00745">
    <property type="entry name" value="apbA_panE"/>
    <property type="match status" value="1"/>
</dbReference>
<dbReference type="Proteomes" id="UP001501343">
    <property type="component" value="Unassembled WGS sequence"/>
</dbReference>
<evidence type="ECO:0000259" key="8">
    <source>
        <dbReference type="Pfam" id="PF08546"/>
    </source>
</evidence>
<dbReference type="RefSeq" id="WP_248151538.1">
    <property type="nucleotide sequence ID" value="NZ_BAAAOF010000009.1"/>
</dbReference>
<dbReference type="EC" id="1.1.1.169" evidence="4"/>
<dbReference type="Gene3D" id="3.40.50.720">
    <property type="entry name" value="NAD(P)-binding Rossmann-like Domain"/>
    <property type="match status" value="1"/>
</dbReference>
<evidence type="ECO:0000256" key="6">
    <source>
        <dbReference type="SAM" id="Phobius"/>
    </source>
</evidence>
<dbReference type="EMBL" id="BAAAOF010000009">
    <property type="protein sequence ID" value="GAA1940779.1"/>
    <property type="molecule type" value="Genomic_DNA"/>
</dbReference>
<name>A0ABN2Q0V0_9MICO</name>
<dbReference type="PANTHER" id="PTHR21708:SF26">
    <property type="entry name" value="2-DEHYDROPANTOATE 2-REDUCTASE"/>
    <property type="match status" value="1"/>
</dbReference>
<gene>
    <name evidence="9" type="primary">panE</name>
    <name evidence="9" type="ORF">GCM10009775_35810</name>
</gene>
<keyword evidence="3 4" id="KW-0560">Oxidoreductase</keyword>
<evidence type="ECO:0000313" key="9">
    <source>
        <dbReference type="EMBL" id="GAA1940779.1"/>
    </source>
</evidence>
<dbReference type="InterPro" id="IPR051402">
    <property type="entry name" value="KPR-Related"/>
</dbReference>
<reference evidence="9 10" key="1">
    <citation type="journal article" date="2019" name="Int. J. Syst. Evol. Microbiol.">
        <title>The Global Catalogue of Microorganisms (GCM) 10K type strain sequencing project: providing services to taxonomists for standard genome sequencing and annotation.</title>
        <authorList>
            <consortium name="The Broad Institute Genomics Platform"/>
            <consortium name="The Broad Institute Genome Sequencing Center for Infectious Disease"/>
            <person name="Wu L."/>
            <person name="Ma J."/>
        </authorList>
    </citation>
    <scope>NUCLEOTIDE SEQUENCE [LARGE SCALE GENOMIC DNA]</scope>
    <source>
        <strain evidence="9 10">JCM 14900</strain>
    </source>
</reference>
<dbReference type="InterPro" id="IPR013332">
    <property type="entry name" value="KPR_N"/>
</dbReference>
<evidence type="ECO:0000256" key="3">
    <source>
        <dbReference type="ARBA" id="ARBA00023002"/>
    </source>
</evidence>